<dbReference type="AlphaFoldDB" id="A0A0M0LKJ9"/>
<dbReference type="GeneID" id="301135130"/>
<name>A0A0M0LKJ9_9BACL</name>
<organism evidence="1 2">
    <name type="scientific">Viridibacillus arvi</name>
    <dbReference type="NCBI Taxonomy" id="263475"/>
    <lineage>
        <taxon>Bacteria</taxon>
        <taxon>Bacillati</taxon>
        <taxon>Bacillota</taxon>
        <taxon>Bacilli</taxon>
        <taxon>Bacillales</taxon>
        <taxon>Caryophanaceae</taxon>
        <taxon>Viridibacillus</taxon>
    </lineage>
</organism>
<protein>
    <submittedName>
        <fullName evidence="1">Uncharacterized protein</fullName>
    </submittedName>
</protein>
<reference evidence="2" key="1">
    <citation type="submission" date="2015-08" db="EMBL/GenBank/DDBJ databases">
        <title>Fjat-10028 dsm 16317.</title>
        <authorList>
            <person name="Liu B."/>
            <person name="Wang J."/>
            <person name="Zhu Y."/>
            <person name="Liu G."/>
            <person name="Chen Q."/>
            <person name="Chen Z."/>
            <person name="Lan J."/>
            <person name="Che J."/>
            <person name="Ge C."/>
            <person name="Shi H."/>
            <person name="Pan Z."/>
            <person name="Liu X."/>
        </authorList>
    </citation>
    <scope>NUCLEOTIDE SEQUENCE [LARGE SCALE GENOMIC DNA]</scope>
    <source>
        <strain evidence="2">DSM 16317</strain>
    </source>
</reference>
<evidence type="ECO:0000313" key="1">
    <source>
        <dbReference type="EMBL" id="KOO51506.1"/>
    </source>
</evidence>
<proteinExistence type="predicted"/>
<keyword evidence="2" id="KW-1185">Reference proteome</keyword>
<dbReference type="OrthoDB" id="2428283at2"/>
<dbReference type="EMBL" id="LILB01000001">
    <property type="protein sequence ID" value="KOO51506.1"/>
    <property type="molecule type" value="Genomic_DNA"/>
</dbReference>
<dbReference type="RefSeq" id="WP_053415647.1">
    <property type="nucleotide sequence ID" value="NZ_LILB01000001.1"/>
</dbReference>
<dbReference type="Proteomes" id="UP000036867">
    <property type="component" value="Unassembled WGS sequence"/>
</dbReference>
<gene>
    <name evidence="1" type="ORF">AMD00_03275</name>
</gene>
<sequence length="80" mass="9285">MNNHKVMIVDFAHNGPQTCFVKFSGYDDELKSEFTGMVRFVGELPYGDVIHPTKSELSNSCREFVKNYLVQRYNEGQFDE</sequence>
<accession>A0A0M0LKJ9</accession>
<comment type="caution">
    <text evidence="1">The sequence shown here is derived from an EMBL/GenBank/DDBJ whole genome shotgun (WGS) entry which is preliminary data.</text>
</comment>
<evidence type="ECO:0000313" key="2">
    <source>
        <dbReference type="Proteomes" id="UP000036867"/>
    </source>
</evidence>